<evidence type="ECO:0000259" key="2">
    <source>
        <dbReference type="Pfam" id="PF03787"/>
    </source>
</evidence>
<reference evidence="3 4" key="1">
    <citation type="journal article" date="2017" name="Water Res.">
        <title>Discovery and metagenomic analysis of an anammox bacterial enrichment related to Candidatus "Brocadia caroliniensis" in a full-scale glycerol-fed nitritation-denitritation separate centrate treatment process.</title>
        <authorList>
            <person name="Park H."/>
            <person name="Brotto A.C."/>
            <person name="van Loosdrecht M.C."/>
            <person name="Chandran K."/>
        </authorList>
    </citation>
    <scope>NUCLEOTIDE SEQUENCE [LARGE SCALE GENOMIC DNA]</scope>
    <source>
        <strain evidence="3">26THWARD</strain>
    </source>
</reference>
<dbReference type="Proteomes" id="UP000189681">
    <property type="component" value="Unassembled WGS sequence"/>
</dbReference>
<protein>
    <submittedName>
        <fullName evidence="3">Type III-B CRISPR module RAMP protein Cmr4</fullName>
    </submittedName>
</protein>
<evidence type="ECO:0000313" key="4">
    <source>
        <dbReference type="Proteomes" id="UP000189681"/>
    </source>
</evidence>
<dbReference type="AlphaFoldDB" id="A0A1V4ARB0"/>
<accession>A0A1V4ARB0</accession>
<keyword evidence="1" id="KW-0051">Antiviral defense</keyword>
<evidence type="ECO:0000256" key="1">
    <source>
        <dbReference type="ARBA" id="ARBA00023118"/>
    </source>
</evidence>
<dbReference type="EMBL" id="AYTS01000126">
    <property type="protein sequence ID" value="OOP55639.1"/>
    <property type="molecule type" value="Genomic_DNA"/>
</dbReference>
<dbReference type="InterPro" id="IPR005537">
    <property type="entry name" value="RAMP_III_fam"/>
</dbReference>
<feature type="domain" description="CRISPR type III-associated protein" evidence="2">
    <location>
        <begin position="10"/>
        <end position="299"/>
    </location>
</feature>
<sequence length="322" mass="35741">MFKEARLMFIYTETSLHAGSGTSLGVIDLPIQREKYTDYPVLQASGIKGAVRDWFETNNSSEKQKIELIFGPDTIGGGEAFSGAATFTDGRLLLFPVRSMKGVFAYTTSCFALNRLRRDLTMSKATNVNWNIPQEPKDNQVWGIKESGLCEDGKVLLEEYAFDFLGNNNDVKTIAAWLSQNAFPNGPEYQFWKEKVKTDLLILPEDAFKDFVKLSTEVQARIKINNETKTAASGALFYEETLTPDTLLYSVVMANDPFKDEGNRPNGLKNANDVMTFINKLNGNRAQFGGDTTIGRGIVNIQFFNGGNTQQNNSTSNNGGNK</sequence>
<dbReference type="PANTHER" id="PTHR36700:SF1">
    <property type="entry name" value="CRISPR SYSTEM CMR SUBUNIT CMR4"/>
    <property type="match status" value="1"/>
</dbReference>
<gene>
    <name evidence="3" type="ORF">AYP45_13380</name>
</gene>
<dbReference type="STRING" id="1004156.AYP45_13380"/>
<dbReference type="GO" id="GO:0051607">
    <property type="term" value="P:defense response to virus"/>
    <property type="evidence" value="ECO:0007669"/>
    <property type="project" value="UniProtKB-KW"/>
</dbReference>
<proteinExistence type="predicted"/>
<dbReference type="InterPro" id="IPR013410">
    <property type="entry name" value="CRISPR-assoc_RAMP_Cmr4"/>
</dbReference>
<evidence type="ECO:0000313" key="3">
    <source>
        <dbReference type="EMBL" id="OOP55639.1"/>
    </source>
</evidence>
<dbReference type="PANTHER" id="PTHR36700">
    <property type="entry name" value="CRISPR SYSTEM CMR SUBUNIT CMR4"/>
    <property type="match status" value="1"/>
</dbReference>
<dbReference type="NCBIfam" id="TIGR02580">
    <property type="entry name" value="cas_RAMP_Cmr4"/>
    <property type="match status" value="1"/>
</dbReference>
<dbReference type="Pfam" id="PF03787">
    <property type="entry name" value="RAMPs"/>
    <property type="match status" value="1"/>
</dbReference>
<name>A0A1V4ARB0_9BACT</name>
<organism evidence="3 4">
    <name type="scientific">Candidatus Brocadia carolinensis</name>
    <dbReference type="NCBI Taxonomy" id="1004156"/>
    <lineage>
        <taxon>Bacteria</taxon>
        <taxon>Pseudomonadati</taxon>
        <taxon>Planctomycetota</taxon>
        <taxon>Candidatus Brocadiia</taxon>
        <taxon>Candidatus Brocadiales</taxon>
        <taxon>Candidatus Brocadiaceae</taxon>
        <taxon>Candidatus Brocadia</taxon>
    </lineage>
</organism>
<comment type="caution">
    <text evidence="3">The sequence shown here is derived from an EMBL/GenBank/DDBJ whole genome shotgun (WGS) entry which is preliminary data.</text>
</comment>